<evidence type="ECO:0000313" key="6">
    <source>
        <dbReference type="Proteomes" id="UP000551878"/>
    </source>
</evidence>
<dbReference type="GO" id="GO:0008745">
    <property type="term" value="F:N-acetylmuramoyl-L-alanine amidase activity"/>
    <property type="evidence" value="ECO:0007669"/>
    <property type="project" value="InterPro"/>
</dbReference>
<dbReference type="RefSeq" id="WP_184665517.1">
    <property type="nucleotide sequence ID" value="NZ_JACHHB010000028.1"/>
</dbReference>
<evidence type="ECO:0000256" key="3">
    <source>
        <dbReference type="ARBA" id="ARBA00032390"/>
    </source>
</evidence>
<feature type="domain" description="Peptidoglycan recognition protein family" evidence="4">
    <location>
        <begin position="4"/>
        <end position="122"/>
    </location>
</feature>
<dbReference type="EMBL" id="JACHHB010000028">
    <property type="protein sequence ID" value="MBB5175120.1"/>
    <property type="molecule type" value="Genomic_DNA"/>
</dbReference>
<evidence type="ECO:0000256" key="1">
    <source>
        <dbReference type="ARBA" id="ARBA00007553"/>
    </source>
</evidence>
<keyword evidence="6" id="KW-1185">Reference proteome</keyword>
<dbReference type="PANTHER" id="PTHR11022">
    <property type="entry name" value="PEPTIDOGLYCAN RECOGNITION PROTEIN"/>
    <property type="match status" value="1"/>
</dbReference>
<dbReference type="InterPro" id="IPR036505">
    <property type="entry name" value="Amidase/PGRP_sf"/>
</dbReference>
<dbReference type="Pfam" id="PF01510">
    <property type="entry name" value="Amidase_2"/>
    <property type="match status" value="1"/>
</dbReference>
<dbReference type="SMART" id="SM00701">
    <property type="entry name" value="PGRP"/>
    <property type="match status" value="1"/>
</dbReference>
<organism evidence="5 6">
    <name type="scientific">Texcoconibacillus texcoconensis</name>
    <dbReference type="NCBI Taxonomy" id="1095777"/>
    <lineage>
        <taxon>Bacteria</taxon>
        <taxon>Bacillati</taxon>
        <taxon>Bacillota</taxon>
        <taxon>Bacilli</taxon>
        <taxon>Bacillales</taxon>
        <taxon>Bacillaceae</taxon>
        <taxon>Texcoconibacillus</taxon>
    </lineage>
</organism>
<name>A0A840QUV3_9BACI</name>
<dbReference type="Gene3D" id="3.40.80.10">
    <property type="entry name" value="Peptidoglycan recognition protein-like"/>
    <property type="match status" value="1"/>
</dbReference>
<dbReference type="GO" id="GO:0009253">
    <property type="term" value="P:peptidoglycan catabolic process"/>
    <property type="evidence" value="ECO:0007669"/>
    <property type="project" value="InterPro"/>
</dbReference>
<dbReference type="Proteomes" id="UP000551878">
    <property type="component" value="Unassembled WGS sequence"/>
</dbReference>
<evidence type="ECO:0000313" key="5">
    <source>
        <dbReference type="EMBL" id="MBB5175120.1"/>
    </source>
</evidence>
<dbReference type="InterPro" id="IPR002502">
    <property type="entry name" value="Amidase_domain"/>
</dbReference>
<dbReference type="AlphaFoldDB" id="A0A840QUV3"/>
<dbReference type="CDD" id="cd06583">
    <property type="entry name" value="PGRP"/>
    <property type="match status" value="1"/>
</dbReference>
<dbReference type="InterPro" id="IPR006619">
    <property type="entry name" value="PGRP_domain_met/bac"/>
</dbReference>
<comment type="similarity">
    <text evidence="1">Belongs to the N-acetylmuramoyl-L-alanine amidase 2 family.</text>
</comment>
<reference evidence="5 6" key="1">
    <citation type="submission" date="2020-08" db="EMBL/GenBank/DDBJ databases">
        <title>Genomic Encyclopedia of Type Strains, Phase IV (KMG-IV): sequencing the most valuable type-strain genomes for metagenomic binning, comparative biology and taxonomic classification.</title>
        <authorList>
            <person name="Goeker M."/>
        </authorList>
    </citation>
    <scope>NUCLEOTIDE SEQUENCE [LARGE SCALE GENOMIC DNA]</scope>
    <source>
        <strain evidence="5 6">DSM 24696</strain>
    </source>
</reference>
<dbReference type="SUPFAM" id="SSF55846">
    <property type="entry name" value="N-acetylmuramoyl-L-alanine amidase-like"/>
    <property type="match status" value="1"/>
</dbReference>
<gene>
    <name evidence="5" type="ORF">HNQ41_003352</name>
</gene>
<proteinExistence type="inferred from homology"/>
<protein>
    <recommendedName>
        <fullName evidence="3">Autolysin</fullName>
    </recommendedName>
    <alternativeName>
        <fullName evidence="2">Cell wall hydrolase</fullName>
    </alternativeName>
</protein>
<sequence>MDVRSSNLNWRGSLTPLNKRNIKGIALHHMAHETASIEEVHRWHLNRGWTGLGYNFWIDKEGHVYEGRGWHQGAHVRGHNQTTIGVGFQGDFQQNDSMTGAQVRAGANLIEHLFSQLGRKVECQH</sequence>
<dbReference type="PANTHER" id="PTHR11022:SF41">
    <property type="entry name" value="PEPTIDOGLYCAN-RECOGNITION PROTEIN LC-RELATED"/>
    <property type="match status" value="1"/>
</dbReference>
<evidence type="ECO:0000259" key="4">
    <source>
        <dbReference type="SMART" id="SM00701"/>
    </source>
</evidence>
<dbReference type="InterPro" id="IPR015510">
    <property type="entry name" value="PGRP"/>
</dbReference>
<comment type="caution">
    <text evidence="5">The sequence shown here is derived from an EMBL/GenBank/DDBJ whole genome shotgun (WGS) entry which is preliminary data.</text>
</comment>
<accession>A0A840QUV3</accession>
<evidence type="ECO:0000256" key="2">
    <source>
        <dbReference type="ARBA" id="ARBA00030881"/>
    </source>
</evidence>
<dbReference type="GO" id="GO:0008270">
    <property type="term" value="F:zinc ion binding"/>
    <property type="evidence" value="ECO:0007669"/>
    <property type="project" value="InterPro"/>
</dbReference>